<dbReference type="Gene3D" id="3.90.226.10">
    <property type="entry name" value="2-enoyl-CoA Hydratase, Chain A, domain 1"/>
    <property type="match status" value="1"/>
</dbReference>
<evidence type="ECO:0000256" key="1">
    <source>
        <dbReference type="ARBA" id="ARBA00005254"/>
    </source>
</evidence>
<evidence type="ECO:0000313" key="5">
    <source>
        <dbReference type="Proteomes" id="UP000191004"/>
    </source>
</evidence>
<dbReference type="CDD" id="cd06558">
    <property type="entry name" value="crotonase-like"/>
    <property type="match status" value="1"/>
</dbReference>
<protein>
    <submittedName>
        <fullName evidence="4">Enoyl-CoA hydratase/isomerase family protein</fullName>
    </submittedName>
</protein>
<dbReference type="Proteomes" id="UP000191004">
    <property type="component" value="Unassembled WGS sequence"/>
</dbReference>
<dbReference type="Pfam" id="PF02458">
    <property type="entry name" value="Transferase"/>
    <property type="match status" value="1"/>
</dbReference>
<keyword evidence="4" id="KW-0413">Isomerase</keyword>
<evidence type="ECO:0000313" key="4">
    <source>
        <dbReference type="EMBL" id="OPB44505.1"/>
    </source>
</evidence>
<name>A0A1T3CU23_9HYPO</name>
<dbReference type="AlphaFoldDB" id="A0A1T3CU23"/>
<dbReference type="EMBL" id="LVVK01000007">
    <property type="protein sequence ID" value="OPB44505.1"/>
    <property type="molecule type" value="Genomic_DNA"/>
</dbReference>
<accession>A0A1T3CU23</accession>
<dbReference type="InterPro" id="IPR023213">
    <property type="entry name" value="CAT-like_dom_sf"/>
</dbReference>
<dbReference type="GO" id="GO:0016853">
    <property type="term" value="F:isomerase activity"/>
    <property type="evidence" value="ECO:0007669"/>
    <property type="project" value="UniProtKB-KW"/>
</dbReference>
<reference evidence="4 5" key="1">
    <citation type="submission" date="2016-04" db="EMBL/GenBank/DDBJ databases">
        <title>Multiple horizontal gene transfer events from other fungi enriched the ability of the initially mycotrophic fungus Trichoderma (Ascomycota) to feed on dead plant biomass.</title>
        <authorList>
            <person name="Atanasova L."/>
            <person name="Chenthamara K."/>
            <person name="Zhang J."/>
            <person name="Grujic M."/>
            <person name="Henrissat B."/>
            <person name="Kuo A."/>
            <person name="Aertz A."/>
            <person name="Salamov A."/>
            <person name="Lipzen A."/>
            <person name="Labutti K."/>
            <person name="Barry K."/>
            <person name="Miao Y."/>
            <person name="Rahimi M.J."/>
            <person name="Shen Q."/>
            <person name="Grigoriev I.V."/>
            <person name="Kubicek C.P."/>
            <person name="Druzhinina I.S."/>
        </authorList>
    </citation>
    <scope>NUCLEOTIDE SEQUENCE [LARGE SCALE GENOMIC DNA]</scope>
    <source>
        <strain evidence="4 5">NJAU 4742</strain>
    </source>
</reference>
<dbReference type="OrthoDB" id="410701at2759"/>
<dbReference type="GO" id="GO:0005739">
    <property type="term" value="C:mitochondrion"/>
    <property type="evidence" value="ECO:0007669"/>
    <property type="project" value="TreeGrafter"/>
</dbReference>
<dbReference type="PANTHER" id="PTHR11941">
    <property type="entry name" value="ENOYL-COA HYDRATASE-RELATED"/>
    <property type="match status" value="1"/>
</dbReference>
<dbReference type="GO" id="GO:0006635">
    <property type="term" value="P:fatty acid beta-oxidation"/>
    <property type="evidence" value="ECO:0007669"/>
    <property type="project" value="TreeGrafter"/>
</dbReference>
<dbReference type="PROSITE" id="PS00166">
    <property type="entry name" value="ENOYL_COA_HYDRATASE"/>
    <property type="match status" value="1"/>
</dbReference>
<dbReference type="InterPro" id="IPR029045">
    <property type="entry name" value="ClpP/crotonase-like_dom_sf"/>
</dbReference>
<proteinExistence type="inferred from homology"/>
<dbReference type="Gene3D" id="1.10.12.10">
    <property type="entry name" value="Lyase 2-enoyl-coa Hydratase, Chain A, domain 2"/>
    <property type="match status" value="1"/>
</dbReference>
<dbReference type="InterPro" id="IPR018376">
    <property type="entry name" value="Enoyl-CoA_hyd/isom_CS"/>
</dbReference>
<gene>
    <name evidence="4" type="ORF">A0O28_0028240</name>
</gene>
<sequence length="675" mass="73408">MEKSFLVPCPPFDLKLSHLDRTFPPTHSKRILCFSLSPDVDRQRVVDYLYIAFHHTVQRVPFLAGSIVPFSEEEGGRPWLRNLIPQGNARLEIKDLSSELSFAELEKANFSQDLLDTEKLCPLPDVAYVSEEPVPVCAFQANFIEGGLLLVVSIVHIAADGRGVTQVINIFANQLVKAQSGELGFPLKQREDIYQSDRTVLVTGNGAQGAIENHAAWTSEPMSAHLQIRDVETSCRTFRISAKALVELKRVASAPSHGPDAWISTNDAITGFIWRSIMVARHRAGILADGATTHLAQPIDCRTLLRLPDPYFGNVLYVTKTSTPLAVIADDQRGIAEASFMVRSEISSMTGEKFRDLLAYAERTEKEFHTRGNIIEDLAAGGLMITSHFKFGLHEMDFGPIFGDGHMKALRLPATGTEPSESFNYTVLKLKIAISRQMLQELSQQIEEIHSEKSASGTRALILASAVDNVFCAGADLKERKKMSVSETQQFLVALRDMFSRLAALPIPTIACVSGLALGGGLELALCCHLRVFSSNARVGLPETRLAIIPGAGGTYRLSKIVGSSNALDLVLTGRHLEASEAASMGLCHRLVTADAEAACQSAEKQRALSIETGIALAQEICMGGPVAVRAAVSALAVPGEATENAAYDSVLETKDRIEALQAYSEKRKPIFTGE</sequence>
<evidence type="ECO:0000256" key="3">
    <source>
        <dbReference type="RuleBase" id="RU003707"/>
    </source>
</evidence>
<comment type="caution">
    <text evidence="4">The sequence shown here is derived from an EMBL/GenBank/DDBJ whole genome shotgun (WGS) entry which is preliminary data.</text>
</comment>
<comment type="similarity">
    <text evidence="1 3">Belongs to the enoyl-CoA hydratase/isomerase family.</text>
</comment>
<dbReference type="InterPro" id="IPR014748">
    <property type="entry name" value="Enoyl-CoA_hydra_C"/>
</dbReference>
<dbReference type="GO" id="GO:0016829">
    <property type="term" value="F:lyase activity"/>
    <property type="evidence" value="ECO:0007669"/>
    <property type="project" value="UniProtKB-KW"/>
</dbReference>
<dbReference type="InterPro" id="IPR001753">
    <property type="entry name" value="Enoyl-CoA_hydra/iso"/>
</dbReference>
<evidence type="ECO:0000256" key="2">
    <source>
        <dbReference type="ARBA" id="ARBA00023239"/>
    </source>
</evidence>
<keyword evidence="2" id="KW-0456">Lyase</keyword>
<dbReference type="SUPFAM" id="SSF52096">
    <property type="entry name" value="ClpP/crotonase"/>
    <property type="match status" value="1"/>
</dbReference>
<dbReference type="Pfam" id="PF00378">
    <property type="entry name" value="ECH_1"/>
    <property type="match status" value="1"/>
</dbReference>
<dbReference type="Gene3D" id="3.30.559.10">
    <property type="entry name" value="Chloramphenicol acetyltransferase-like domain"/>
    <property type="match status" value="2"/>
</dbReference>
<keyword evidence="5" id="KW-1185">Reference proteome</keyword>
<organism evidence="4 5">
    <name type="scientific">Trichoderma guizhouense</name>
    <dbReference type="NCBI Taxonomy" id="1491466"/>
    <lineage>
        <taxon>Eukaryota</taxon>
        <taxon>Fungi</taxon>
        <taxon>Dikarya</taxon>
        <taxon>Ascomycota</taxon>
        <taxon>Pezizomycotina</taxon>
        <taxon>Sordariomycetes</taxon>
        <taxon>Hypocreomycetidae</taxon>
        <taxon>Hypocreales</taxon>
        <taxon>Hypocreaceae</taxon>
        <taxon>Trichoderma</taxon>
    </lineage>
</organism>
<dbReference type="PANTHER" id="PTHR11941:SF171">
    <property type="entry name" value="SD19268P"/>
    <property type="match status" value="1"/>
</dbReference>